<feature type="transmembrane region" description="Helical" evidence="1">
    <location>
        <begin position="86"/>
        <end position="103"/>
    </location>
</feature>
<feature type="transmembrane region" description="Helical" evidence="1">
    <location>
        <begin position="46"/>
        <end position="74"/>
    </location>
</feature>
<keyword evidence="1" id="KW-0812">Transmembrane</keyword>
<accession>A0A162IKF3</accession>
<evidence type="ECO:0000256" key="1">
    <source>
        <dbReference type="SAM" id="Phobius"/>
    </source>
</evidence>
<sequence>MPVVDKLLEIGNKLIPDKDAQLEYEKKIRELDIENMKVNKELFAKIIPITFPVCVWIGCLFCLWGLFLSVMAFVKEGRYIFFEVKIPSFLMMTCGVFVTGLFGKKNVAEFFKGKNGGDKE</sequence>
<dbReference type="AlphaFoldDB" id="A0A162IKF3"/>
<protein>
    <submittedName>
        <fullName evidence="2">Uncharacterized protein</fullName>
    </submittedName>
</protein>
<keyword evidence="1" id="KW-1133">Transmembrane helix</keyword>
<evidence type="ECO:0000313" key="3">
    <source>
        <dbReference type="Proteomes" id="UP000075816"/>
    </source>
</evidence>
<evidence type="ECO:0000313" key="2">
    <source>
        <dbReference type="EMBL" id="KYL01186.1"/>
    </source>
</evidence>
<gene>
    <name evidence="2" type="ORF">A2J07_07905</name>
</gene>
<comment type="caution">
    <text evidence="2">The sequence shown here is derived from an EMBL/GenBank/DDBJ whole genome shotgun (WGS) entry which is preliminary data.</text>
</comment>
<dbReference type="Proteomes" id="UP000075816">
    <property type="component" value="Unassembled WGS sequence"/>
</dbReference>
<name>A0A162IKF3_9FUSO</name>
<proteinExistence type="predicted"/>
<organism evidence="2 3">
    <name type="scientific">Fusobacterium necrophorum subsp. funduliforme</name>
    <dbReference type="NCBI Taxonomy" id="143387"/>
    <lineage>
        <taxon>Bacteria</taxon>
        <taxon>Fusobacteriati</taxon>
        <taxon>Fusobacteriota</taxon>
        <taxon>Fusobacteriia</taxon>
        <taxon>Fusobacteriales</taxon>
        <taxon>Fusobacteriaceae</taxon>
        <taxon>Fusobacterium</taxon>
    </lineage>
</organism>
<reference evidence="2 3" key="1">
    <citation type="submission" date="2016-03" db="EMBL/GenBank/DDBJ databases">
        <title>Comparative genomics of human isolates of Fusobacterium necrophorum.</title>
        <authorList>
            <person name="Jensen A."/>
            <person name="Bank S."/>
            <person name="Andersen P.S."/>
            <person name="Kristensen L.H."/>
            <person name="Prag J."/>
        </authorList>
    </citation>
    <scope>NUCLEOTIDE SEQUENCE [LARGE SCALE GENOMIC DNA]</scope>
    <source>
        <strain evidence="2 3">LS_1264</strain>
    </source>
</reference>
<keyword evidence="1" id="KW-0472">Membrane</keyword>
<dbReference type="EMBL" id="LVEA01000085">
    <property type="protein sequence ID" value="KYL01186.1"/>
    <property type="molecule type" value="Genomic_DNA"/>
</dbReference>